<feature type="region of interest" description="Disordered" evidence="1">
    <location>
        <begin position="99"/>
        <end position="185"/>
    </location>
</feature>
<gene>
    <name evidence="2" type="ORF">DUNSADRAFT_3128</name>
</gene>
<dbReference type="Proteomes" id="UP000815325">
    <property type="component" value="Unassembled WGS sequence"/>
</dbReference>
<feature type="region of interest" description="Disordered" evidence="1">
    <location>
        <begin position="205"/>
        <end position="291"/>
    </location>
</feature>
<feature type="compositionally biased region" description="Basic and acidic residues" evidence="1">
    <location>
        <begin position="155"/>
        <end position="185"/>
    </location>
</feature>
<dbReference type="EMBL" id="MU069450">
    <property type="protein sequence ID" value="KAF5842999.1"/>
    <property type="molecule type" value="Genomic_DNA"/>
</dbReference>
<name>A0ABQ7H823_DUNSA</name>
<organism evidence="2 3">
    <name type="scientific">Dunaliella salina</name>
    <name type="common">Green alga</name>
    <name type="synonym">Protococcus salinus</name>
    <dbReference type="NCBI Taxonomy" id="3046"/>
    <lineage>
        <taxon>Eukaryota</taxon>
        <taxon>Viridiplantae</taxon>
        <taxon>Chlorophyta</taxon>
        <taxon>core chlorophytes</taxon>
        <taxon>Chlorophyceae</taxon>
        <taxon>CS clade</taxon>
        <taxon>Chlamydomonadales</taxon>
        <taxon>Dunaliellaceae</taxon>
        <taxon>Dunaliella</taxon>
    </lineage>
</organism>
<protein>
    <submittedName>
        <fullName evidence="2">Uncharacterized protein</fullName>
    </submittedName>
</protein>
<evidence type="ECO:0000313" key="3">
    <source>
        <dbReference type="Proteomes" id="UP000815325"/>
    </source>
</evidence>
<feature type="compositionally biased region" description="Polar residues" evidence="1">
    <location>
        <begin position="263"/>
        <end position="273"/>
    </location>
</feature>
<comment type="caution">
    <text evidence="2">The sequence shown here is derived from an EMBL/GenBank/DDBJ whole genome shotgun (WGS) entry which is preliminary data.</text>
</comment>
<evidence type="ECO:0000256" key="1">
    <source>
        <dbReference type="SAM" id="MobiDB-lite"/>
    </source>
</evidence>
<feature type="compositionally biased region" description="Basic and acidic residues" evidence="1">
    <location>
        <begin position="129"/>
        <end position="142"/>
    </location>
</feature>
<evidence type="ECO:0000313" key="2">
    <source>
        <dbReference type="EMBL" id="KAF5842999.1"/>
    </source>
</evidence>
<keyword evidence="3" id="KW-1185">Reference proteome</keyword>
<sequence length="318" mass="33685">MASKAAAHTDEAVIKRCQGQDFLALCIVKSGFDNELCTDVTDACEVAELNALDLASGDLSCEEAAQRLFLVNTEAKKLLKVCSRMCAREGVNFGDGIADAESSEEERAETVQTASPTPEAIGDPSDTSKAAEADGPSRRTGTEEGQEAGLPRAEGLTREQQEEQERAQRQFKEEQERKQQQLKEEQLAAARAAFAPKAIPASAVTTAASAVQPMQTGFPPGFSPPPPLGSSNSKSNKPSPAIPPSRKLSAYDGSSFGVRENTHTPSPIQSSRTTGRHAAAAPSPRTPPVNVVDFNNFISASVRQTTTPRMGTSVAASR</sequence>
<proteinExistence type="predicted"/>
<accession>A0ABQ7H823</accession>
<reference evidence="2" key="1">
    <citation type="submission" date="2017-08" db="EMBL/GenBank/DDBJ databases">
        <authorList>
            <person name="Polle J.E."/>
            <person name="Barry K."/>
            <person name="Cushman J."/>
            <person name="Schmutz J."/>
            <person name="Tran D."/>
            <person name="Hathwaick L.T."/>
            <person name="Yim W.C."/>
            <person name="Jenkins J."/>
            <person name="Mckie-Krisberg Z.M."/>
            <person name="Prochnik S."/>
            <person name="Lindquist E."/>
            <person name="Dockter R.B."/>
            <person name="Adam C."/>
            <person name="Molina H."/>
            <person name="Bunkerborg J."/>
            <person name="Jin E."/>
            <person name="Buchheim M."/>
            <person name="Magnuson J."/>
        </authorList>
    </citation>
    <scope>NUCLEOTIDE SEQUENCE</scope>
    <source>
        <strain evidence="2">CCAP 19/18</strain>
    </source>
</reference>
<feature type="compositionally biased region" description="Low complexity" evidence="1">
    <location>
        <begin position="229"/>
        <end position="239"/>
    </location>
</feature>